<dbReference type="InterPro" id="IPR011009">
    <property type="entry name" value="Kinase-like_dom_sf"/>
</dbReference>
<dbReference type="SUPFAM" id="SSF56112">
    <property type="entry name" value="Protein kinase-like (PK-like)"/>
    <property type="match status" value="1"/>
</dbReference>
<dbReference type="Gene3D" id="3.90.1200.10">
    <property type="match status" value="1"/>
</dbReference>
<feature type="domain" description="Aminoglycoside phosphotransferase" evidence="1">
    <location>
        <begin position="27"/>
        <end position="108"/>
    </location>
</feature>
<dbReference type="STRING" id="1848.SAMN05443637_120122"/>
<sequence>MAGRAGEIPLLGGTANRGRVHRVGDTVRRPMRPTAPATHALLRHLERVGFDGAPRVLGIDDEGREVLSYVPGTAITAPAPEWALTDAALRSVGELLRRFHEAVADFDPTPYTWPPSPPAPFSCGTITHNDPNLDNIVFRDGRAVALIDFDLAAPGAPVWDVAGAARLWAPLRCPADTTDVRRGRELHRLRVLVDAYGPLDQRELVVDAVLANLEWMRALVSDGATRGVPGFAAYWTGQAQQRADRARAWLAEHADAVRAALM</sequence>
<feature type="domain" description="Aminoglycoside phosphotransferase" evidence="1">
    <location>
        <begin position="125"/>
        <end position="170"/>
    </location>
</feature>
<accession>A0A1M6YM78</accession>
<evidence type="ECO:0000313" key="3">
    <source>
        <dbReference type="Proteomes" id="UP000184363"/>
    </source>
</evidence>
<reference evidence="2 3" key="1">
    <citation type="submission" date="2016-11" db="EMBL/GenBank/DDBJ databases">
        <authorList>
            <person name="Jaros S."/>
            <person name="Januszkiewicz K."/>
            <person name="Wedrychowicz H."/>
        </authorList>
    </citation>
    <scope>NUCLEOTIDE SEQUENCE [LARGE SCALE GENOMIC DNA]</scope>
    <source>
        <strain evidence="2 3">DSM 43832</strain>
    </source>
</reference>
<dbReference type="Pfam" id="PF01636">
    <property type="entry name" value="APH"/>
    <property type="match status" value="2"/>
</dbReference>
<dbReference type="GO" id="GO:0016740">
    <property type="term" value="F:transferase activity"/>
    <property type="evidence" value="ECO:0007669"/>
    <property type="project" value="UniProtKB-KW"/>
</dbReference>
<keyword evidence="3" id="KW-1185">Reference proteome</keyword>
<proteinExistence type="predicted"/>
<dbReference type="OrthoDB" id="236897at2"/>
<name>A0A1M6YM78_PSETH</name>
<gene>
    <name evidence="2" type="ORF">SAMN05443637_120122</name>
</gene>
<organism evidence="2 3">
    <name type="scientific">Pseudonocardia thermophila</name>
    <dbReference type="NCBI Taxonomy" id="1848"/>
    <lineage>
        <taxon>Bacteria</taxon>
        <taxon>Bacillati</taxon>
        <taxon>Actinomycetota</taxon>
        <taxon>Actinomycetes</taxon>
        <taxon>Pseudonocardiales</taxon>
        <taxon>Pseudonocardiaceae</taxon>
        <taxon>Pseudonocardia</taxon>
    </lineage>
</organism>
<dbReference type="RefSeq" id="WP_073459495.1">
    <property type="nucleotide sequence ID" value="NZ_CALGVN010000030.1"/>
</dbReference>
<protein>
    <submittedName>
        <fullName evidence="2">Phosphotransferase enzyme family protein</fullName>
    </submittedName>
</protein>
<keyword evidence="2" id="KW-0808">Transferase</keyword>
<dbReference type="AlphaFoldDB" id="A0A1M6YM78"/>
<dbReference type="EMBL" id="FRAP01000020">
    <property type="protein sequence ID" value="SHL19404.1"/>
    <property type="molecule type" value="Genomic_DNA"/>
</dbReference>
<dbReference type="Proteomes" id="UP000184363">
    <property type="component" value="Unassembled WGS sequence"/>
</dbReference>
<dbReference type="InterPro" id="IPR002575">
    <property type="entry name" value="Aminoglycoside_PTrfase"/>
</dbReference>
<evidence type="ECO:0000313" key="2">
    <source>
        <dbReference type="EMBL" id="SHL19404.1"/>
    </source>
</evidence>
<evidence type="ECO:0000259" key="1">
    <source>
        <dbReference type="Pfam" id="PF01636"/>
    </source>
</evidence>